<evidence type="ECO:0000256" key="18">
    <source>
        <dbReference type="HAMAP-Rule" id="MF_01631"/>
    </source>
</evidence>
<evidence type="ECO:0000256" key="3">
    <source>
        <dbReference type="ARBA" id="ARBA00007947"/>
    </source>
</evidence>
<keyword evidence="13 18" id="KW-0012">Acyltransferase</keyword>
<feature type="region of interest" description="Disordered" evidence="19">
    <location>
        <begin position="1"/>
        <end position="29"/>
    </location>
</feature>
<dbReference type="PANTHER" id="PTHR43584">
    <property type="entry name" value="NUCLEOTIDYL TRANSFERASE"/>
    <property type="match status" value="1"/>
</dbReference>
<feature type="active site" description="Proton acceptor" evidence="18">
    <location>
        <position position="376"/>
    </location>
</feature>
<dbReference type="InterPro" id="IPR005882">
    <property type="entry name" value="Bifunctional_GlmU"/>
</dbReference>
<comment type="subunit">
    <text evidence="18">Homotrimer.</text>
</comment>
<dbReference type="EMBL" id="CP005587">
    <property type="protein sequence ID" value="AGK57700.1"/>
    <property type="molecule type" value="Genomic_DNA"/>
</dbReference>
<feature type="region of interest" description="Linker" evidence="18">
    <location>
        <begin position="260"/>
        <end position="280"/>
    </location>
</feature>
<dbReference type="InterPro" id="IPR038009">
    <property type="entry name" value="GlmU_C_LbH"/>
</dbReference>
<dbReference type="InterPro" id="IPR001451">
    <property type="entry name" value="Hexapep"/>
</dbReference>
<dbReference type="GO" id="GO:0008360">
    <property type="term" value="P:regulation of cell shape"/>
    <property type="evidence" value="ECO:0007669"/>
    <property type="project" value="UniProtKB-KW"/>
</dbReference>
<feature type="binding site" evidence="18">
    <location>
        <position position="185"/>
    </location>
    <ligand>
        <name>UDP-N-acetyl-alpha-D-glucosamine</name>
        <dbReference type="ChEBI" id="CHEBI:57705"/>
    </ligand>
</feature>
<evidence type="ECO:0000256" key="6">
    <source>
        <dbReference type="ARBA" id="ARBA00022695"/>
    </source>
</evidence>
<feature type="binding site" evidence="18">
    <location>
        <begin position="38"/>
        <end position="41"/>
    </location>
    <ligand>
        <name>UDP-N-acetyl-alpha-D-glucosamine</name>
        <dbReference type="ChEBI" id="CHEBI:57705"/>
    </ligand>
</feature>
<dbReference type="GO" id="GO:0003977">
    <property type="term" value="F:UDP-N-acetylglucosamine diphosphorylase activity"/>
    <property type="evidence" value="ECO:0007669"/>
    <property type="project" value="UniProtKB-UniRule"/>
</dbReference>
<comment type="catalytic activity">
    <reaction evidence="15 18">
        <text>alpha-D-glucosamine 1-phosphate + acetyl-CoA = N-acetyl-alpha-D-glucosamine 1-phosphate + CoA + H(+)</text>
        <dbReference type="Rhea" id="RHEA:13725"/>
        <dbReference type="ChEBI" id="CHEBI:15378"/>
        <dbReference type="ChEBI" id="CHEBI:57287"/>
        <dbReference type="ChEBI" id="CHEBI:57288"/>
        <dbReference type="ChEBI" id="CHEBI:57776"/>
        <dbReference type="ChEBI" id="CHEBI:58516"/>
        <dbReference type="EC" id="2.3.1.157"/>
    </reaction>
</comment>
<dbReference type="Gene3D" id="2.160.10.10">
    <property type="entry name" value="Hexapeptide repeat proteins"/>
    <property type="match status" value="1"/>
</dbReference>
<dbReference type="CDD" id="cd03353">
    <property type="entry name" value="LbH_GlmU_C"/>
    <property type="match status" value="1"/>
</dbReference>
<evidence type="ECO:0000256" key="16">
    <source>
        <dbReference type="ARBA" id="ARBA00048493"/>
    </source>
</evidence>
<feature type="binding site" evidence="18">
    <location>
        <position position="436"/>
    </location>
    <ligand>
        <name>acetyl-CoA</name>
        <dbReference type="ChEBI" id="CHEBI:57288"/>
    </ligand>
</feature>
<dbReference type="EC" id="2.3.1.157" evidence="18"/>
<dbReference type="EC" id="2.7.7.23" evidence="18"/>
<sequence>MAPLTQIVDPHGISEAHGHTRPSRRSPMSASSPLFVVLAAGKGTRMRSGVPKVLHKIAGQSMLAHVLGTVSEVPGGVAVVIASDMDAVATEAQRIMPSAQVFIQPSQRGTADAVLAARPALDHQNGDVIVLYADTPLIRSETLSRLRAALDGGANIAVLGFRPMDASGYGRLLTDHNGALVAIREEKDASDAERLIDLCNSGVMAFRVPNISDLLGRIGNANAKGEFYLTDAVEIGVRSGLTATVVECSEDEVLGVNARDQLAAVEAIWQARARSQFMRDGVTMIAPETVWLSFDTRIASDVLIEPHVVFGLGVTVEEGARILGFCHFEGAVIGKGARIGPFARFRPGARIGADAHIGNFVEVKNTTLGPGAKANHLAYLGDGVIGAKANVGAGTIFCNYDGYAKHKTEIGDGAFIGSNASLVAPVSIGAGAYIGSGSVITRDVSAGALALERSTQEERPGWAERFRTLMARRKATR</sequence>
<feature type="binding site" evidence="18">
    <location>
        <position position="134"/>
    </location>
    <ligand>
        <name>Mg(2+)</name>
        <dbReference type="ChEBI" id="CHEBI:18420"/>
    </ligand>
</feature>
<evidence type="ECO:0000256" key="17">
    <source>
        <dbReference type="ARBA" id="ARBA00049628"/>
    </source>
</evidence>
<comment type="catalytic activity">
    <reaction evidence="16 18">
        <text>N-acetyl-alpha-D-glucosamine 1-phosphate + UTP + H(+) = UDP-N-acetyl-alpha-D-glucosamine + diphosphate</text>
        <dbReference type="Rhea" id="RHEA:13509"/>
        <dbReference type="ChEBI" id="CHEBI:15378"/>
        <dbReference type="ChEBI" id="CHEBI:33019"/>
        <dbReference type="ChEBI" id="CHEBI:46398"/>
        <dbReference type="ChEBI" id="CHEBI:57705"/>
        <dbReference type="ChEBI" id="CHEBI:57776"/>
        <dbReference type="EC" id="2.7.7.23"/>
    </reaction>
</comment>
<comment type="similarity">
    <text evidence="2 18">In the C-terminal section; belongs to the transferase hexapeptide repeat family.</text>
</comment>
<evidence type="ECO:0000256" key="11">
    <source>
        <dbReference type="ARBA" id="ARBA00022984"/>
    </source>
</evidence>
<organism evidence="21 22">
    <name type="scientific">Hyphomicrobium denitrificans 1NES1</name>
    <dbReference type="NCBI Taxonomy" id="670307"/>
    <lineage>
        <taxon>Bacteria</taxon>
        <taxon>Pseudomonadati</taxon>
        <taxon>Pseudomonadota</taxon>
        <taxon>Alphaproteobacteria</taxon>
        <taxon>Hyphomicrobiales</taxon>
        <taxon>Hyphomicrobiaceae</taxon>
        <taxon>Hyphomicrobium</taxon>
    </lineage>
</organism>
<dbReference type="UniPathway" id="UPA00113">
    <property type="reaction ID" value="UER00532"/>
</dbReference>
<dbReference type="GO" id="GO:0006048">
    <property type="term" value="P:UDP-N-acetylglucosamine biosynthetic process"/>
    <property type="evidence" value="ECO:0007669"/>
    <property type="project" value="UniProtKB-UniPathway"/>
</dbReference>
<dbReference type="NCBIfam" id="NF010933">
    <property type="entry name" value="PRK14353.1"/>
    <property type="match status" value="1"/>
</dbReference>
<comment type="cofactor">
    <cofactor evidence="18">
        <name>Mg(2+)</name>
        <dbReference type="ChEBI" id="CHEBI:18420"/>
    </cofactor>
    <text evidence="18">Binds 1 Mg(2+) ion per subunit.</text>
</comment>
<dbReference type="AlphaFoldDB" id="N0BC41"/>
<gene>
    <name evidence="18" type="primary">glmU</name>
    <name evidence="21" type="ORF">HYPDE_30128</name>
</gene>
<dbReference type="UniPathway" id="UPA00973"/>
<accession>N0BC41</accession>
<dbReference type="GO" id="GO:0009245">
    <property type="term" value="P:lipid A biosynthetic process"/>
    <property type="evidence" value="ECO:0007669"/>
    <property type="project" value="UniProtKB-UniRule"/>
</dbReference>
<dbReference type="GO" id="GO:0005737">
    <property type="term" value="C:cytoplasm"/>
    <property type="evidence" value="ECO:0007669"/>
    <property type="project" value="UniProtKB-SubCell"/>
</dbReference>
<keyword evidence="7 18" id="KW-0479">Metal-binding</keyword>
<name>N0BC41_9HYPH</name>
<feature type="binding site" evidence="18">
    <location>
        <position position="379"/>
    </location>
    <ligand>
        <name>UDP-N-acetyl-alpha-D-glucosamine</name>
        <dbReference type="ChEBI" id="CHEBI:57705"/>
    </ligand>
</feature>
<evidence type="ECO:0000256" key="8">
    <source>
        <dbReference type="ARBA" id="ARBA00022737"/>
    </source>
</evidence>
<feature type="binding site" evidence="18">
    <location>
        <position position="257"/>
    </location>
    <ligand>
        <name>Mg(2+)</name>
        <dbReference type="ChEBI" id="CHEBI:18420"/>
    </ligand>
</feature>
<keyword evidence="6 18" id="KW-0548">Nucleotidyltransferase</keyword>
<comment type="similarity">
    <text evidence="3 18">In the N-terminal section; belongs to the N-acetylglucosamine-1-phosphate uridyltransferase family.</text>
</comment>
<keyword evidence="22" id="KW-1185">Reference proteome</keyword>
<dbReference type="HOGENOM" id="CLU_029499_15_2_5"/>
<dbReference type="SUPFAM" id="SSF53448">
    <property type="entry name" value="Nucleotide-diphospho-sugar transferases"/>
    <property type="match status" value="1"/>
</dbReference>
<feature type="binding site" evidence="18">
    <location>
        <position position="393"/>
    </location>
    <ligand>
        <name>acetyl-CoA</name>
        <dbReference type="ChEBI" id="CHEBI:57288"/>
    </ligand>
</feature>
<dbReference type="SUPFAM" id="SSF51161">
    <property type="entry name" value="Trimeric LpxA-like enzymes"/>
    <property type="match status" value="1"/>
</dbReference>
<comment type="function">
    <text evidence="17 18">Catalyzes the last two sequential reactions in the de novo biosynthetic pathway for UDP-N-acetylglucosamine (UDP-GlcNAc). The C-terminal domain catalyzes the transfer of acetyl group from acetyl coenzyme A to glucosamine-1-phosphate (GlcN-1-P) to produce N-acetylglucosamine-1-phosphate (GlcNAc-1-P), which is converted into UDP-GlcNAc by the transfer of uridine 5-monophosphate (from uridine 5-triphosphate), a reaction catalyzed by the N-terminal domain.</text>
</comment>
<dbReference type="GO" id="GO:0000902">
    <property type="term" value="P:cell morphogenesis"/>
    <property type="evidence" value="ECO:0007669"/>
    <property type="project" value="UniProtKB-UniRule"/>
</dbReference>
<evidence type="ECO:0000313" key="21">
    <source>
        <dbReference type="EMBL" id="AGK57700.1"/>
    </source>
</evidence>
<feature type="binding site" evidence="18">
    <location>
        <position position="170"/>
    </location>
    <ligand>
        <name>UDP-N-acetyl-alpha-D-glucosamine</name>
        <dbReference type="ChEBI" id="CHEBI:57705"/>
    </ligand>
</feature>
<dbReference type="PANTHER" id="PTHR43584:SF3">
    <property type="entry name" value="BIFUNCTIONAL PROTEIN GLMU"/>
    <property type="match status" value="1"/>
</dbReference>
<evidence type="ECO:0000256" key="4">
    <source>
        <dbReference type="ARBA" id="ARBA00022490"/>
    </source>
</evidence>
<feature type="region of interest" description="N-acetyltransferase" evidence="18">
    <location>
        <begin position="281"/>
        <end position="477"/>
    </location>
</feature>
<dbReference type="GO" id="GO:0000287">
    <property type="term" value="F:magnesium ion binding"/>
    <property type="evidence" value="ECO:0007669"/>
    <property type="project" value="UniProtKB-UniRule"/>
</dbReference>
<evidence type="ECO:0000256" key="9">
    <source>
        <dbReference type="ARBA" id="ARBA00022842"/>
    </source>
</evidence>
<dbReference type="GO" id="GO:0009252">
    <property type="term" value="P:peptidoglycan biosynthetic process"/>
    <property type="evidence" value="ECO:0007669"/>
    <property type="project" value="UniProtKB-UniRule"/>
</dbReference>
<comment type="caution">
    <text evidence="18">Lacks conserved residue(s) required for the propagation of feature annotation.</text>
</comment>
<evidence type="ECO:0000256" key="14">
    <source>
        <dbReference type="ARBA" id="ARBA00023316"/>
    </source>
</evidence>
<evidence type="ECO:0000256" key="2">
    <source>
        <dbReference type="ARBA" id="ARBA00007707"/>
    </source>
</evidence>
<dbReference type="CDD" id="cd02540">
    <property type="entry name" value="GT2_GlmU_N_bac"/>
    <property type="match status" value="1"/>
</dbReference>
<dbReference type="GO" id="GO:0071555">
    <property type="term" value="P:cell wall organization"/>
    <property type="evidence" value="ECO:0007669"/>
    <property type="project" value="UniProtKB-KW"/>
</dbReference>
<dbReference type="Proteomes" id="UP000005952">
    <property type="component" value="Chromosome"/>
</dbReference>
<evidence type="ECO:0000256" key="12">
    <source>
        <dbReference type="ARBA" id="ARBA00023268"/>
    </source>
</evidence>
<evidence type="ECO:0000313" key="22">
    <source>
        <dbReference type="Proteomes" id="UP000005952"/>
    </source>
</evidence>
<feature type="binding site" evidence="18">
    <location>
        <position position="418"/>
    </location>
    <ligand>
        <name>acetyl-CoA</name>
        <dbReference type="ChEBI" id="CHEBI:57288"/>
    </ligand>
</feature>
<comment type="pathway">
    <text evidence="18">Bacterial outer membrane biogenesis; LPS lipid A biosynthesis.</text>
</comment>
<feature type="binding site" evidence="18">
    <location>
        <position position="52"/>
    </location>
    <ligand>
        <name>UDP-N-acetyl-alpha-D-glucosamine</name>
        <dbReference type="ChEBI" id="CHEBI:57705"/>
    </ligand>
</feature>
<feature type="binding site" evidence="18">
    <location>
        <position position="346"/>
    </location>
    <ligand>
        <name>UDP-N-acetyl-alpha-D-glucosamine</name>
        <dbReference type="ChEBI" id="CHEBI:57705"/>
    </ligand>
</feature>
<feature type="binding site" evidence="18">
    <location>
        <begin position="399"/>
        <end position="400"/>
    </location>
    <ligand>
        <name>acetyl-CoA</name>
        <dbReference type="ChEBI" id="CHEBI:57288"/>
    </ligand>
</feature>
<evidence type="ECO:0000256" key="19">
    <source>
        <dbReference type="SAM" id="MobiDB-lite"/>
    </source>
</evidence>
<feature type="binding site" evidence="18">
    <location>
        <position position="200"/>
    </location>
    <ligand>
        <name>UDP-N-acetyl-alpha-D-glucosamine</name>
        <dbReference type="ChEBI" id="CHEBI:57705"/>
    </ligand>
</feature>
<feature type="region of interest" description="Pyrophosphorylase" evidence="18">
    <location>
        <begin position="1"/>
        <end position="259"/>
    </location>
</feature>
<dbReference type="STRING" id="670307.HYPDE_30128"/>
<feature type="domain" description="MobA-like NTP transferase" evidence="20">
    <location>
        <begin position="36"/>
        <end position="161"/>
    </location>
</feature>
<keyword evidence="11 18" id="KW-0573">Peptidoglycan synthesis</keyword>
<protein>
    <recommendedName>
        <fullName evidence="18">Bifunctional protein GlmU</fullName>
    </recommendedName>
    <domain>
        <recommendedName>
            <fullName evidence="18">UDP-N-acetylglucosamine pyrophosphorylase</fullName>
            <ecNumber evidence="18">2.7.7.23</ecNumber>
        </recommendedName>
        <alternativeName>
            <fullName evidence="18">N-acetylglucosamine-1-phosphate uridyltransferase</fullName>
        </alternativeName>
    </domain>
    <domain>
        <recommendedName>
            <fullName evidence="18">Glucosamine-1-phosphate N-acetyltransferase</fullName>
            <ecNumber evidence="18">2.3.1.157</ecNumber>
        </recommendedName>
    </domain>
</protein>
<feature type="binding site" evidence="18">
    <location>
        <position position="364"/>
    </location>
    <ligand>
        <name>UDP-N-acetyl-alpha-D-glucosamine</name>
        <dbReference type="ChEBI" id="CHEBI:57705"/>
    </ligand>
</feature>
<keyword evidence="4 18" id="KW-0963">Cytoplasm</keyword>
<feature type="binding site" evidence="18">
    <location>
        <position position="257"/>
    </location>
    <ligand>
        <name>UDP-N-acetyl-alpha-D-glucosamine</name>
        <dbReference type="ChEBI" id="CHEBI:57705"/>
    </ligand>
</feature>
<reference evidence="21 22" key="1">
    <citation type="journal article" date="2013" name="Genome Announc.">
        <title>Genome sequences for three denitrifying bacterial strains isolated from a uranium- and nitrate-contaminated subsurface environment.</title>
        <authorList>
            <person name="Venkatramanan R."/>
            <person name="Prakash O."/>
            <person name="Woyke T."/>
            <person name="Chain P."/>
            <person name="Goodwin L.A."/>
            <person name="Watson D."/>
            <person name="Brooks S."/>
            <person name="Kostka J.E."/>
            <person name="Green S.J."/>
        </authorList>
    </citation>
    <scope>NUCLEOTIDE SEQUENCE [LARGE SCALE GENOMIC DNA]</scope>
    <source>
        <strain evidence="21 22">1NES1</strain>
    </source>
</reference>
<comment type="pathway">
    <text evidence="18">Nucleotide-sugar biosynthesis; UDP-N-acetyl-alpha-D-glucosamine biosynthesis; UDP-N-acetyl-alpha-D-glucosamine from N-acetyl-alpha-D-glucosamine 1-phosphate: step 1/1.</text>
</comment>
<dbReference type="InterPro" id="IPR029044">
    <property type="entry name" value="Nucleotide-diphossugar_trans"/>
</dbReference>
<keyword evidence="9 18" id="KW-0460">Magnesium</keyword>
<keyword evidence="5 18" id="KW-0808">Transferase</keyword>
<keyword evidence="10 18" id="KW-0133">Cell shape</keyword>
<dbReference type="NCBIfam" id="TIGR01173">
    <property type="entry name" value="glmU"/>
    <property type="match status" value="1"/>
</dbReference>
<comment type="subcellular location">
    <subcellularLocation>
        <location evidence="1 18">Cytoplasm</location>
    </subcellularLocation>
</comment>
<dbReference type="PROSITE" id="PS00101">
    <property type="entry name" value="HEXAPEP_TRANSFERASES"/>
    <property type="match status" value="1"/>
</dbReference>
<dbReference type="Pfam" id="PF00132">
    <property type="entry name" value="Hexapep"/>
    <property type="match status" value="2"/>
</dbReference>
<evidence type="ECO:0000256" key="15">
    <source>
        <dbReference type="ARBA" id="ARBA00048247"/>
    </source>
</evidence>
<evidence type="ECO:0000259" key="20">
    <source>
        <dbReference type="Pfam" id="PF12804"/>
    </source>
</evidence>
<dbReference type="InterPro" id="IPR025877">
    <property type="entry name" value="MobA-like_NTP_Trfase"/>
</dbReference>
<dbReference type="eggNOG" id="COG1207">
    <property type="taxonomic scope" value="Bacteria"/>
</dbReference>
<feature type="binding site" evidence="18">
    <location>
        <position position="390"/>
    </location>
    <ligand>
        <name>UDP-N-acetyl-alpha-D-glucosamine</name>
        <dbReference type="ChEBI" id="CHEBI:57705"/>
    </ligand>
</feature>
<evidence type="ECO:0000256" key="7">
    <source>
        <dbReference type="ARBA" id="ARBA00022723"/>
    </source>
</evidence>
<feature type="binding site" evidence="18">
    <location>
        <position position="104"/>
    </location>
    <ligand>
        <name>UDP-N-acetyl-alpha-D-glucosamine</name>
        <dbReference type="ChEBI" id="CHEBI:57705"/>
    </ligand>
</feature>
<keyword evidence="14 18" id="KW-0961">Cell wall biogenesis/degradation</keyword>
<dbReference type="GO" id="GO:0016020">
    <property type="term" value="C:membrane"/>
    <property type="evidence" value="ECO:0007669"/>
    <property type="project" value="GOC"/>
</dbReference>
<dbReference type="KEGG" id="hdt:HYPDE_30128"/>
<evidence type="ECO:0000256" key="5">
    <source>
        <dbReference type="ARBA" id="ARBA00022679"/>
    </source>
</evidence>
<keyword evidence="12 18" id="KW-0511">Multifunctional enzyme</keyword>
<dbReference type="Pfam" id="PF12804">
    <property type="entry name" value="NTP_transf_3"/>
    <property type="match status" value="1"/>
</dbReference>
<proteinExistence type="inferred from homology"/>
<evidence type="ECO:0000256" key="13">
    <source>
        <dbReference type="ARBA" id="ARBA00023315"/>
    </source>
</evidence>
<dbReference type="Gene3D" id="3.90.550.10">
    <property type="entry name" value="Spore Coat Polysaccharide Biosynthesis Protein SpsA, Chain A"/>
    <property type="match status" value="1"/>
</dbReference>
<feature type="binding site" evidence="18">
    <location>
        <begin position="109"/>
        <end position="110"/>
    </location>
    <ligand>
        <name>UDP-N-acetyl-alpha-D-glucosamine</name>
        <dbReference type="ChEBI" id="CHEBI:57705"/>
    </ligand>
</feature>
<feature type="binding site" evidence="18">
    <location>
        <position position="453"/>
    </location>
    <ligand>
        <name>acetyl-CoA</name>
        <dbReference type="ChEBI" id="CHEBI:57288"/>
    </ligand>
</feature>
<dbReference type="InterPro" id="IPR018357">
    <property type="entry name" value="Hexapep_transf_CS"/>
</dbReference>
<dbReference type="InterPro" id="IPR050065">
    <property type="entry name" value="GlmU-like"/>
</dbReference>
<dbReference type="InterPro" id="IPR011004">
    <property type="entry name" value="Trimer_LpxA-like_sf"/>
</dbReference>
<dbReference type="HAMAP" id="MF_01631">
    <property type="entry name" value="GlmU"/>
    <property type="match status" value="1"/>
</dbReference>
<dbReference type="GO" id="GO:0019134">
    <property type="term" value="F:glucosamine-1-phosphate N-acetyltransferase activity"/>
    <property type="evidence" value="ECO:0007669"/>
    <property type="project" value="UniProtKB-UniRule"/>
</dbReference>
<keyword evidence="8 18" id="KW-0677">Repeat</keyword>
<evidence type="ECO:0000256" key="1">
    <source>
        <dbReference type="ARBA" id="ARBA00004496"/>
    </source>
</evidence>
<comment type="pathway">
    <text evidence="18">Nucleotide-sugar biosynthesis; UDP-N-acetyl-alpha-D-glucosamine biosynthesis; N-acetyl-alpha-D-glucosamine 1-phosphate from alpha-D-glucosamine 6-phosphate (route II): step 2/2.</text>
</comment>
<evidence type="ECO:0000256" key="10">
    <source>
        <dbReference type="ARBA" id="ARBA00022960"/>
    </source>
</evidence>